<reference evidence="1" key="2">
    <citation type="submission" date="2025-08" db="UniProtKB">
        <authorList>
            <consortium name="Ensembl"/>
        </authorList>
    </citation>
    <scope>IDENTIFICATION</scope>
</reference>
<dbReference type="AlphaFoldDB" id="A0A4X1UD41"/>
<dbReference type="Ensembl" id="ENSSSCT00070031482.1">
    <property type="protein sequence ID" value="ENSSSCP00070026244.1"/>
    <property type="gene ID" value="ENSSSCG00070016022.1"/>
</dbReference>
<reference evidence="1 2" key="1">
    <citation type="submission" date="2017-08" db="EMBL/GenBank/DDBJ databases">
        <title>USMARCv1.0.</title>
        <authorList>
            <person name="Hannum G.I."/>
            <person name="Koren S."/>
            <person name="Schroeder S.G."/>
            <person name="Chin S.C."/>
            <person name="Nonneman D.J."/>
            <person name="Becker S.A."/>
            <person name="Rosen B.D."/>
            <person name="Bickhart D.M."/>
            <person name="Putnam N.H."/>
            <person name="Green R.E."/>
            <person name="Tuggle C.K."/>
            <person name="Liu H."/>
            <person name="Rohrer G.A."/>
            <person name="Warr A."/>
            <person name="Hall R."/>
            <person name="Kim K."/>
            <person name="Hume D.A."/>
            <person name="Talbot R."/>
            <person name="Chow W."/>
            <person name="Howe K."/>
            <person name="Schwartz A.S."/>
            <person name="Watson M."/>
            <person name="Archibald A.L."/>
            <person name="Phillippy A.M."/>
            <person name="Smith T.P.L."/>
        </authorList>
    </citation>
    <scope>NUCLEOTIDE SEQUENCE [LARGE SCALE GENOMIC DNA]</scope>
</reference>
<proteinExistence type="predicted"/>
<accession>A0A4X1UD41</accession>
<protein>
    <submittedName>
        <fullName evidence="1">Uncharacterized protein</fullName>
    </submittedName>
</protein>
<evidence type="ECO:0000313" key="2">
    <source>
        <dbReference type="Proteomes" id="UP000314985"/>
    </source>
</evidence>
<name>A0A4X1UD41_PIG</name>
<dbReference type="Proteomes" id="UP000314985">
    <property type="component" value="Chromosome 7"/>
</dbReference>
<organism evidence="1 2">
    <name type="scientific">Sus scrofa</name>
    <name type="common">Pig</name>
    <dbReference type="NCBI Taxonomy" id="9823"/>
    <lineage>
        <taxon>Eukaryota</taxon>
        <taxon>Metazoa</taxon>
        <taxon>Chordata</taxon>
        <taxon>Craniata</taxon>
        <taxon>Vertebrata</taxon>
        <taxon>Euteleostomi</taxon>
        <taxon>Mammalia</taxon>
        <taxon>Eutheria</taxon>
        <taxon>Laurasiatheria</taxon>
        <taxon>Artiodactyla</taxon>
        <taxon>Suina</taxon>
        <taxon>Suidae</taxon>
        <taxon>Sus</taxon>
    </lineage>
</organism>
<evidence type="ECO:0000313" key="1">
    <source>
        <dbReference type="Ensembl" id="ENSSSCP00070026244.1"/>
    </source>
</evidence>
<sequence length="209" mass="22230">MSTASLPQLPGNGRVWSQGLCKAPSLSVHLVSSAFSRFFPLLSLCTPASCCVHINLSHPPRHAMWLLVWPFSPPPQPWPIPGNGLRLRGEFPALLQGEPVPCLVGTSSCPPRPTALSCAMGLPPQAPGKEECQGRKESSNWWSPRLGLSCLLPPASALLGCLPAAIGETELEAGASEKKKNDEGWQGQKVTSILYLPGSMYTISTPLGS</sequence>